<sequence length="102" mass="11262">MTIPHQSTEDTTMTASPEPAVRVTEYTVSCLPQGHPQEHNFSLTVAERSPGRWAVQRYSSCYDADGNRGYEFVSTGRGDDFVARFRHSLDDALALASGSLRP</sequence>
<evidence type="ECO:0000313" key="1">
    <source>
        <dbReference type="EMBL" id="ANZ35299.1"/>
    </source>
</evidence>
<dbReference type="EMBL" id="CP016793">
    <property type="protein sequence ID" value="ANZ35299.1"/>
    <property type="molecule type" value="Genomic_DNA"/>
</dbReference>
<gene>
    <name evidence="1" type="ORF">BBK82_03590</name>
</gene>
<protein>
    <submittedName>
        <fullName evidence="1">Uncharacterized protein</fullName>
    </submittedName>
</protein>
<organism evidence="1 2">
    <name type="scientific">Lentzea guizhouensis</name>
    <dbReference type="NCBI Taxonomy" id="1586287"/>
    <lineage>
        <taxon>Bacteria</taxon>
        <taxon>Bacillati</taxon>
        <taxon>Actinomycetota</taxon>
        <taxon>Actinomycetes</taxon>
        <taxon>Pseudonocardiales</taxon>
        <taxon>Pseudonocardiaceae</taxon>
        <taxon>Lentzea</taxon>
    </lineage>
</organism>
<keyword evidence="2" id="KW-1185">Reference proteome</keyword>
<accession>A0A1B2HC66</accession>
<dbReference type="AlphaFoldDB" id="A0A1B2HC66"/>
<proteinExistence type="predicted"/>
<dbReference type="Proteomes" id="UP000093053">
    <property type="component" value="Chromosome"/>
</dbReference>
<reference evidence="1 2" key="1">
    <citation type="submission" date="2016-07" db="EMBL/GenBank/DDBJ databases">
        <title>Complete genome sequence of the Lentzea guizhouensis DHS C013.</title>
        <authorList>
            <person name="Cao C."/>
        </authorList>
    </citation>
    <scope>NUCLEOTIDE SEQUENCE [LARGE SCALE GENOMIC DNA]</scope>
    <source>
        <strain evidence="1 2">DHS C013</strain>
    </source>
</reference>
<name>A0A1B2HC66_9PSEU</name>
<evidence type="ECO:0000313" key="2">
    <source>
        <dbReference type="Proteomes" id="UP000093053"/>
    </source>
</evidence>
<dbReference type="STRING" id="1586287.BBK82_03590"/>
<dbReference type="KEGG" id="led:BBK82_03590"/>